<name>A0A7G8BJU8_9BACT</name>
<dbReference type="Proteomes" id="UP000515312">
    <property type="component" value="Chromosome"/>
</dbReference>
<accession>A0A7G8BJU8</accession>
<keyword evidence="3" id="KW-1185">Reference proteome</keyword>
<dbReference type="SUPFAM" id="SSF52540">
    <property type="entry name" value="P-loop containing nucleoside triphosphate hydrolases"/>
    <property type="match status" value="1"/>
</dbReference>
<protein>
    <recommendedName>
        <fullName evidence="4">Helicase C-terminal domain-containing protein</fullName>
    </recommendedName>
</protein>
<proteinExistence type="predicted"/>
<sequence>MVAEGFAAGGSGRRDFAERYGVLESIEKIPDADNACSRAQKTTVRQVRKPGASPLVFGKFLMASTAFVTLEDIAAYLPSYEESVIEMEMDAELGKAYAEIEKDIREAVKKNRGNRSLMSLMMHRLLLYPDHPFGIGEIWGKRFNPHLGCLEPFLVTTAPDLSEDFVYAKERRLIEDIRGELGKGRRCQVYATFTGEHDVVARLERVLRQAGLRVAVFRPTVPTLKRELWYEKELKDGVEVVICHPKLVETGLDLLAFPTLYFYETGYSLHTLRQASRRSWRIGQKHPVRVKFLVSKATTQTTCLRLMGKKMLVALMMEGKFSGEGIHSLESDEDMMSAMARELVERGRVGESADAVWADLKRERAQQMPSMPMVSQPELVAEDDPLLPRQSQVPVAPSSPSKKQQNPSALWPTGYSEGEQLLLFA</sequence>
<dbReference type="AlphaFoldDB" id="A0A7G8BJU8"/>
<dbReference type="Gene3D" id="3.40.50.300">
    <property type="entry name" value="P-loop containing nucleotide triphosphate hydrolases"/>
    <property type="match status" value="1"/>
</dbReference>
<evidence type="ECO:0000313" key="3">
    <source>
        <dbReference type="Proteomes" id="UP000515312"/>
    </source>
</evidence>
<evidence type="ECO:0008006" key="4">
    <source>
        <dbReference type="Google" id="ProtNLM"/>
    </source>
</evidence>
<evidence type="ECO:0000313" key="2">
    <source>
        <dbReference type="EMBL" id="QNI32818.1"/>
    </source>
</evidence>
<dbReference type="InterPro" id="IPR027417">
    <property type="entry name" value="P-loop_NTPase"/>
</dbReference>
<dbReference type="EMBL" id="CP060394">
    <property type="protein sequence ID" value="QNI32818.1"/>
    <property type="molecule type" value="Genomic_DNA"/>
</dbReference>
<gene>
    <name evidence="2" type="ORF">H7849_02115</name>
</gene>
<feature type="compositionally biased region" description="Low complexity" evidence="1">
    <location>
        <begin position="388"/>
        <end position="408"/>
    </location>
</feature>
<feature type="region of interest" description="Disordered" evidence="1">
    <location>
        <begin position="384"/>
        <end position="413"/>
    </location>
</feature>
<dbReference type="RefSeq" id="WP_186743772.1">
    <property type="nucleotide sequence ID" value="NZ_CP060394.1"/>
</dbReference>
<dbReference type="KEGG" id="adin:H7849_02115"/>
<organism evidence="2 3">
    <name type="scientific">Alloacidobacterium dinghuense</name>
    <dbReference type="NCBI Taxonomy" id="2763107"/>
    <lineage>
        <taxon>Bacteria</taxon>
        <taxon>Pseudomonadati</taxon>
        <taxon>Acidobacteriota</taxon>
        <taxon>Terriglobia</taxon>
        <taxon>Terriglobales</taxon>
        <taxon>Acidobacteriaceae</taxon>
        <taxon>Alloacidobacterium</taxon>
    </lineage>
</organism>
<evidence type="ECO:0000256" key="1">
    <source>
        <dbReference type="SAM" id="MobiDB-lite"/>
    </source>
</evidence>
<reference evidence="2 3" key="1">
    <citation type="submission" date="2020-08" db="EMBL/GenBank/DDBJ databases">
        <title>Edaphobacter telluris sp. nov. and Acidobacterium dinghuensis sp. nov., two acidobacteria isolated from forest soil.</title>
        <authorList>
            <person name="Fu J."/>
            <person name="Qiu L."/>
        </authorList>
    </citation>
    <scope>NUCLEOTIDE SEQUENCE [LARGE SCALE GENOMIC DNA]</scope>
    <source>
        <strain evidence="2">4Y35</strain>
    </source>
</reference>